<keyword evidence="2" id="KW-1185">Reference proteome</keyword>
<proteinExistence type="predicted"/>
<dbReference type="Proteomes" id="UP001597417">
    <property type="component" value="Unassembled WGS sequence"/>
</dbReference>
<comment type="caution">
    <text evidence="1">The sequence shown here is derived from an EMBL/GenBank/DDBJ whole genome shotgun (WGS) entry which is preliminary data.</text>
</comment>
<dbReference type="RefSeq" id="WP_378260437.1">
    <property type="nucleotide sequence ID" value="NZ_JBHUKR010000003.1"/>
</dbReference>
<sequence>MANQILDLTPSGPLNLVASQIQKAVINTGQLRFRGMLSVQPTDSPPLNIRPYNAYYGIIGAFRAGYLLGIPDFTVTAWNALDALMTDMDANGYTHDYAWANRQFKDGTISATKILTSPTQAQFTPADVGSQIIGTGLSGTVTISSYISATQVQLTGTTSVVATPQVYDILSFSATGQWVTRAQNLFSTDSVPANAGMFLNALYVGWQSTRDFARVQSFTPGIIGALTALTTTKQPNGMFVVLPDGITNPAGLTNTATLQDQAEVCAGCRAAAYLLGPRQIIPGFPDASQLAQRYADRVEGFIRTLWDYTNPGRTLSGVGMVSGSSQLTGAFVATDVGAAISTGTLGVPLGATITAVLSGGTAVLDRPATATNAASTVTTIVPGFRTTQNIDNVPQQTTPDWGNLNGAYAQLWPVMWGVIERRLATSQVNHFLATQPNFYSDAGYGGGAGEWTLHMAGRPTEALVDAVSYPNSTFNTVKAASYGYPFTVDKAGQLVVAISADVAGTVVAPRA</sequence>
<evidence type="ECO:0000313" key="2">
    <source>
        <dbReference type="Proteomes" id="UP001597417"/>
    </source>
</evidence>
<reference evidence="2" key="1">
    <citation type="journal article" date="2019" name="Int. J. Syst. Evol. Microbiol.">
        <title>The Global Catalogue of Microorganisms (GCM) 10K type strain sequencing project: providing services to taxonomists for standard genome sequencing and annotation.</title>
        <authorList>
            <consortium name="The Broad Institute Genomics Platform"/>
            <consortium name="The Broad Institute Genome Sequencing Center for Infectious Disease"/>
            <person name="Wu L."/>
            <person name="Ma J."/>
        </authorList>
    </citation>
    <scope>NUCLEOTIDE SEQUENCE [LARGE SCALE GENOMIC DNA]</scope>
    <source>
        <strain evidence="2">CGMCC 4.7645</strain>
    </source>
</reference>
<gene>
    <name evidence="1" type="ORF">ACFSXZ_01630</name>
</gene>
<name>A0ABW5FJ44_9PSEU</name>
<protein>
    <submittedName>
        <fullName evidence="1">Uncharacterized protein</fullName>
    </submittedName>
</protein>
<evidence type="ECO:0000313" key="1">
    <source>
        <dbReference type="EMBL" id="MFD2415018.1"/>
    </source>
</evidence>
<organism evidence="1 2">
    <name type="scientific">Amycolatopsis pigmentata</name>
    <dbReference type="NCBI Taxonomy" id="450801"/>
    <lineage>
        <taxon>Bacteria</taxon>
        <taxon>Bacillati</taxon>
        <taxon>Actinomycetota</taxon>
        <taxon>Actinomycetes</taxon>
        <taxon>Pseudonocardiales</taxon>
        <taxon>Pseudonocardiaceae</taxon>
        <taxon>Amycolatopsis</taxon>
    </lineage>
</organism>
<dbReference type="EMBL" id="JBHUKR010000003">
    <property type="protein sequence ID" value="MFD2415018.1"/>
    <property type="molecule type" value="Genomic_DNA"/>
</dbReference>
<accession>A0ABW5FJ44</accession>